<dbReference type="PANTHER" id="PTHR10098">
    <property type="entry name" value="RAPSYN-RELATED"/>
    <property type="match status" value="1"/>
</dbReference>
<feature type="repeat" description="TPR" evidence="1">
    <location>
        <begin position="413"/>
        <end position="446"/>
    </location>
</feature>
<dbReference type="SMART" id="SM00028">
    <property type="entry name" value="TPR"/>
    <property type="match status" value="8"/>
</dbReference>
<dbReference type="Gene3D" id="1.25.40.10">
    <property type="entry name" value="Tetratricopeptide repeat domain"/>
    <property type="match status" value="2"/>
</dbReference>
<dbReference type="InterPro" id="IPR019734">
    <property type="entry name" value="TPR_rpt"/>
</dbReference>
<dbReference type="AlphaFoldDB" id="A0A7G9YXA2"/>
<dbReference type="EMBL" id="MT631518">
    <property type="protein sequence ID" value="QNO52681.1"/>
    <property type="molecule type" value="Genomic_DNA"/>
</dbReference>
<dbReference type="PROSITE" id="PS50293">
    <property type="entry name" value="TPR_REGION"/>
    <property type="match status" value="5"/>
</dbReference>
<accession>A0A7G9YXA2</accession>
<reference evidence="2" key="1">
    <citation type="submission" date="2020-06" db="EMBL/GenBank/DDBJ databases">
        <title>Unique genomic features of the anaerobic methanotrophic archaea.</title>
        <authorList>
            <person name="Chadwick G.L."/>
            <person name="Skennerton C.T."/>
            <person name="Laso-Perez R."/>
            <person name="Leu A.O."/>
            <person name="Speth D.R."/>
            <person name="Yu H."/>
            <person name="Morgan-Lang C."/>
            <person name="Hatzenpichler R."/>
            <person name="Goudeau D."/>
            <person name="Malmstrom R."/>
            <person name="Brazelton W.J."/>
            <person name="Woyke T."/>
            <person name="Hallam S.J."/>
            <person name="Tyson G.W."/>
            <person name="Wegener G."/>
            <person name="Boetius A."/>
            <person name="Orphan V."/>
        </authorList>
    </citation>
    <scope>NUCLEOTIDE SEQUENCE</scope>
</reference>
<organism evidence="2">
    <name type="scientific">Candidatus Methanophagaceae archaeon ANME-1 ERB6</name>
    <dbReference type="NCBI Taxonomy" id="2759912"/>
    <lineage>
        <taxon>Archaea</taxon>
        <taxon>Methanobacteriati</taxon>
        <taxon>Methanobacteriota</taxon>
        <taxon>Stenosarchaea group</taxon>
        <taxon>Methanomicrobia</taxon>
        <taxon>Candidatus Methanophagales</taxon>
        <taxon>Candidatus Methanophagaceae</taxon>
    </lineage>
</organism>
<name>A0A7G9YXA2_9EURY</name>
<evidence type="ECO:0000313" key="3">
    <source>
        <dbReference type="EMBL" id="QNO52681.1"/>
    </source>
</evidence>
<dbReference type="PROSITE" id="PS50005">
    <property type="entry name" value="TPR"/>
    <property type="match status" value="7"/>
</dbReference>
<dbReference type="Pfam" id="PF13424">
    <property type="entry name" value="TPR_12"/>
    <property type="match status" value="3"/>
</dbReference>
<keyword evidence="1" id="KW-0802">TPR repeat</keyword>
<dbReference type="EMBL" id="MT631516">
    <property type="protein sequence ID" value="QNO52636.1"/>
    <property type="molecule type" value="Genomic_DNA"/>
</dbReference>
<feature type="repeat" description="TPR" evidence="1">
    <location>
        <begin position="331"/>
        <end position="364"/>
    </location>
</feature>
<dbReference type="SUPFAM" id="SSF48452">
    <property type="entry name" value="TPR-like"/>
    <property type="match status" value="3"/>
</dbReference>
<dbReference type="Pfam" id="PF00515">
    <property type="entry name" value="TPR_1"/>
    <property type="match status" value="1"/>
</dbReference>
<feature type="repeat" description="TPR" evidence="1">
    <location>
        <begin position="453"/>
        <end position="486"/>
    </location>
</feature>
<proteinExistence type="predicted"/>
<feature type="repeat" description="TPR" evidence="1">
    <location>
        <begin position="533"/>
        <end position="566"/>
    </location>
</feature>
<sequence>MSEIFKPSLFSKLRGVQTPVVGVNWDPEKSPLLKDMVNSKERIIFVEDAQMLDKKAIDLIFDASCRNERLRFILEIATPYKPAEKLGGRHYGHFEVKTLSNKNTAELLKGLCLDLSDMIVRRIVSLSKGYPTVARSLAYICDNKNTKEEIFAFLKTLRDDDMKYNLDQIHKEVLKTLNEDSQKVIKILAIAPATLTLNLIKAFCGEEVGAQVNDIIERRILVESEEKLYRIYHPLFREFLMNIQSIELKNKKELYRKAMEKVKSEFDSLYILLEVLNEPASFKELIKQTESYKVINSVGTQAYILGELEQALFAWSHLLDKTKGVDKGWESIATGNIGNYYLTKGELDKALEYYKTALELEQDEELRRKEGIAKQLGNIGNIYRIKGELEKALEYHEKALELDEELRRKEGMAADYGNIGIVYKTKGELSKALEYHEKALEVYVRLGRKEGMATAYGNIGIVYFTKGELDEALEYHKKALKLVEELGIKEGIARQLGNTGIVYFTKGELDEALEYFKKALKLVEELGIKEGIAKQFENIGSVYSRKGELDKALENFEKALGIFKDMDSRIDKAQTLMDIGDVYVQKGDKERALEYYHEAQALAVGSSVFEDVSKRLKILKGEQKAGEIEQNQNARI</sequence>
<evidence type="ECO:0000256" key="1">
    <source>
        <dbReference type="PROSITE-ProRule" id="PRU00339"/>
    </source>
</evidence>
<feature type="repeat" description="TPR" evidence="1">
    <location>
        <begin position="493"/>
        <end position="526"/>
    </location>
</feature>
<gene>
    <name evidence="2" type="primary">ycf3</name>
    <name evidence="2" type="ORF">CKMLAADM_00001</name>
    <name evidence="3" type="ORF">PKPCIMEP_00001</name>
</gene>
<dbReference type="InterPro" id="IPR011990">
    <property type="entry name" value="TPR-like_helical_dom_sf"/>
</dbReference>
<feature type="repeat" description="TPR" evidence="1">
    <location>
        <begin position="573"/>
        <end position="606"/>
    </location>
</feature>
<evidence type="ECO:0000313" key="2">
    <source>
        <dbReference type="EMBL" id="QNO52636.1"/>
    </source>
</evidence>
<dbReference type="PANTHER" id="PTHR10098:SF108">
    <property type="entry name" value="TETRATRICOPEPTIDE REPEAT PROTEIN 28"/>
    <property type="match status" value="1"/>
</dbReference>
<protein>
    <submittedName>
        <fullName evidence="2">Photosystem I assembly protein Ycf3</fullName>
    </submittedName>
</protein>
<feature type="repeat" description="TPR" evidence="1">
    <location>
        <begin position="373"/>
        <end position="406"/>
    </location>
</feature>